<keyword evidence="1" id="KW-0812">Transmembrane</keyword>
<keyword evidence="3" id="KW-0808">Transferase</keyword>
<sequence>MTTTPVTTTPVTEFRDRTFSALNAARAIGAIMVVLTHSAFNTGQINHGWVGAVLARLDFGVTIFFVLSGFLLSRPWFLTAALGRPAPSTQHYLWKRALRILPLYWIVVVLALTLDPANEDMGWPDWLANLTFTQLYRPDLLPSSLTQMWSLCTEVAFYLLLPLLSWFLTWRPRRATHELHLPTVLGRSAVLFALGVAWQAAVAQIPGNEGHYAQWLPGYLPWFLVGVCFAAVSASLAVDPRDHPLERLGHDLVGCWILATAVFAIAASPLAGPRTLLTPGGWEAGPKVVLYAVAGALYLLPLMFGPERQGWLRTQLSGPVLFWLGEISYGIFAIHMLVLNGVFRWLDLEYFTGRFVTVAGLTLAITIALASMSYYGYERRVMRLKNVRFFSRMDRESRVTDTASVR</sequence>
<dbReference type="PANTHER" id="PTHR23028:SF53">
    <property type="entry name" value="ACYL_TRANSF_3 DOMAIN-CONTAINING PROTEIN"/>
    <property type="match status" value="1"/>
</dbReference>
<feature type="transmembrane region" description="Helical" evidence="1">
    <location>
        <begin position="219"/>
        <end position="238"/>
    </location>
</feature>
<feature type="transmembrane region" description="Helical" evidence="1">
    <location>
        <begin position="288"/>
        <end position="306"/>
    </location>
</feature>
<dbReference type="RefSeq" id="WP_343907917.1">
    <property type="nucleotide sequence ID" value="NZ_BAAAJE010000011.1"/>
</dbReference>
<feature type="domain" description="Acyltransferase 3" evidence="2">
    <location>
        <begin position="21"/>
        <end position="369"/>
    </location>
</feature>
<keyword evidence="1" id="KW-0472">Membrane</keyword>
<evidence type="ECO:0000259" key="2">
    <source>
        <dbReference type="Pfam" id="PF01757"/>
    </source>
</evidence>
<reference evidence="3 4" key="1">
    <citation type="journal article" date="2019" name="Int. J. Syst. Evol. Microbiol.">
        <title>The Global Catalogue of Microorganisms (GCM) 10K type strain sequencing project: providing services to taxonomists for standard genome sequencing and annotation.</title>
        <authorList>
            <consortium name="The Broad Institute Genomics Platform"/>
            <consortium name="The Broad Institute Genome Sequencing Center for Infectious Disease"/>
            <person name="Wu L."/>
            <person name="Ma J."/>
        </authorList>
    </citation>
    <scope>NUCLEOTIDE SEQUENCE [LARGE SCALE GENOMIC DNA]</scope>
    <source>
        <strain evidence="3 4">JCM 11813</strain>
    </source>
</reference>
<name>A0ABN1UDX2_9ACTN</name>
<feature type="transmembrane region" description="Helical" evidence="1">
    <location>
        <begin position="97"/>
        <end position="114"/>
    </location>
</feature>
<dbReference type="EMBL" id="BAAAJE010000011">
    <property type="protein sequence ID" value="GAA1145079.1"/>
    <property type="molecule type" value="Genomic_DNA"/>
</dbReference>
<proteinExistence type="predicted"/>
<dbReference type="Proteomes" id="UP001499979">
    <property type="component" value="Unassembled WGS sequence"/>
</dbReference>
<dbReference type="Pfam" id="PF01757">
    <property type="entry name" value="Acyl_transf_3"/>
    <property type="match status" value="1"/>
</dbReference>
<evidence type="ECO:0000313" key="3">
    <source>
        <dbReference type="EMBL" id="GAA1145079.1"/>
    </source>
</evidence>
<dbReference type="InterPro" id="IPR002656">
    <property type="entry name" value="Acyl_transf_3_dom"/>
</dbReference>
<feature type="transmembrane region" description="Helical" evidence="1">
    <location>
        <begin position="148"/>
        <end position="168"/>
    </location>
</feature>
<feature type="transmembrane region" description="Helical" evidence="1">
    <location>
        <begin position="250"/>
        <end position="268"/>
    </location>
</feature>
<keyword evidence="3" id="KW-0012">Acyltransferase</keyword>
<feature type="transmembrane region" description="Helical" evidence="1">
    <location>
        <begin position="21"/>
        <end position="39"/>
    </location>
</feature>
<organism evidence="3 4">
    <name type="scientific">Nocardioides aquiterrae</name>
    <dbReference type="NCBI Taxonomy" id="203799"/>
    <lineage>
        <taxon>Bacteria</taxon>
        <taxon>Bacillati</taxon>
        <taxon>Actinomycetota</taxon>
        <taxon>Actinomycetes</taxon>
        <taxon>Propionibacteriales</taxon>
        <taxon>Nocardioidaceae</taxon>
        <taxon>Nocardioides</taxon>
    </lineage>
</organism>
<dbReference type="PANTHER" id="PTHR23028">
    <property type="entry name" value="ACETYLTRANSFERASE"/>
    <property type="match status" value="1"/>
</dbReference>
<gene>
    <name evidence="3" type="ORF">GCM10009606_25340</name>
</gene>
<accession>A0ABN1UDX2</accession>
<evidence type="ECO:0000313" key="4">
    <source>
        <dbReference type="Proteomes" id="UP001499979"/>
    </source>
</evidence>
<keyword evidence="1" id="KW-1133">Transmembrane helix</keyword>
<protein>
    <submittedName>
        <fullName evidence="3">Acyltransferase</fullName>
    </submittedName>
</protein>
<keyword evidence="4" id="KW-1185">Reference proteome</keyword>
<dbReference type="InterPro" id="IPR050879">
    <property type="entry name" value="Acyltransferase_3"/>
</dbReference>
<evidence type="ECO:0000256" key="1">
    <source>
        <dbReference type="SAM" id="Phobius"/>
    </source>
</evidence>
<feature type="transmembrane region" description="Helical" evidence="1">
    <location>
        <begin position="189"/>
        <end position="207"/>
    </location>
</feature>
<dbReference type="GO" id="GO:0016746">
    <property type="term" value="F:acyltransferase activity"/>
    <property type="evidence" value="ECO:0007669"/>
    <property type="project" value="UniProtKB-KW"/>
</dbReference>
<feature type="transmembrane region" description="Helical" evidence="1">
    <location>
        <begin position="355"/>
        <end position="377"/>
    </location>
</feature>
<feature type="transmembrane region" description="Helical" evidence="1">
    <location>
        <begin position="318"/>
        <end position="343"/>
    </location>
</feature>
<comment type="caution">
    <text evidence="3">The sequence shown here is derived from an EMBL/GenBank/DDBJ whole genome shotgun (WGS) entry which is preliminary data.</text>
</comment>
<feature type="transmembrane region" description="Helical" evidence="1">
    <location>
        <begin position="59"/>
        <end position="77"/>
    </location>
</feature>